<comment type="subcellular location">
    <subcellularLocation>
        <location evidence="1">Cell membrane</location>
        <topology evidence="1">Multi-pass membrane protein</topology>
    </subcellularLocation>
</comment>
<feature type="domain" description="ComEC/Rec2-related protein" evidence="7">
    <location>
        <begin position="159"/>
        <end position="374"/>
    </location>
</feature>
<dbReference type="InterPro" id="IPR004477">
    <property type="entry name" value="ComEC_N"/>
</dbReference>
<protein>
    <submittedName>
        <fullName evidence="8">DNA transfer protein</fullName>
    </submittedName>
</protein>
<evidence type="ECO:0000256" key="4">
    <source>
        <dbReference type="ARBA" id="ARBA00022989"/>
    </source>
</evidence>
<name>A0A377Q0X0_9HELI</name>
<accession>A0A377Q0X0</accession>
<evidence type="ECO:0000313" key="8">
    <source>
        <dbReference type="EMBL" id="STQ88121.1"/>
    </source>
</evidence>
<feature type="transmembrane region" description="Helical" evidence="6">
    <location>
        <begin position="348"/>
        <end position="372"/>
    </location>
</feature>
<reference evidence="8 9" key="1">
    <citation type="submission" date="2018-06" db="EMBL/GenBank/DDBJ databases">
        <authorList>
            <consortium name="Pathogen Informatics"/>
            <person name="Doyle S."/>
        </authorList>
    </citation>
    <scope>NUCLEOTIDE SEQUENCE [LARGE SCALE GENOMIC DNA]</scope>
    <source>
        <strain evidence="8 9">NCTC13156</strain>
    </source>
</reference>
<feature type="transmembrane region" description="Helical" evidence="6">
    <location>
        <begin position="178"/>
        <end position="197"/>
    </location>
</feature>
<dbReference type="AlphaFoldDB" id="A0A377Q0X0"/>
<dbReference type="Pfam" id="PF03772">
    <property type="entry name" value="Competence"/>
    <property type="match status" value="1"/>
</dbReference>
<gene>
    <name evidence="8" type="primary">comE</name>
    <name evidence="8" type="ORF">NCTC13156_00952</name>
</gene>
<proteinExistence type="predicted"/>
<evidence type="ECO:0000256" key="5">
    <source>
        <dbReference type="ARBA" id="ARBA00023136"/>
    </source>
</evidence>
<keyword evidence="3 6" id="KW-0812">Transmembrane</keyword>
<dbReference type="Proteomes" id="UP000255269">
    <property type="component" value="Unassembled WGS sequence"/>
</dbReference>
<dbReference type="EMBL" id="UGJF01000001">
    <property type="protein sequence ID" value="STQ88121.1"/>
    <property type="molecule type" value="Genomic_DNA"/>
</dbReference>
<evidence type="ECO:0000256" key="2">
    <source>
        <dbReference type="ARBA" id="ARBA00022475"/>
    </source>
</evidence>
<evidence type="ECO:0000256" key="1">
    <source>
        <dbReference type="ARBA" id="ARBA00004651"/>
    </source>
</evidence>
<dbReference type="PANTHER" id="PTHR30619:SF7">
    <property type="entry name" value="BETA-LACTAMASE DOMAIN PROTEIN"/>
    <property type="match status" value="1"/>
</dbReference>
<feature type="transmembrane region" description="Helical" evidence="6">
    <location>
        <begin position="209"/>
        <end position="227"/>
    </location>
</feature>
<evidence type="ECO:0000256" key="3">
    <source>
        <dbReference type="ARBA" id="ARBA00022692"/>
    </source>
</evidence>
<feature type="transmembrane region" description="Helical" evidence="6">
    <location>
        <begin position="407"/>
        <end position="424"/>
    </location>
</feature>
<feature type="transmembrane region" description="Helical" evidence="6">
    <location>
        <begin position="233"/>
        <end position="251"/>
    </location>
</feature>
<feature type="transmembrane region" description="Helical" evidence="6">
    <location>
        <begin position="258"/>
        <end position="274"/>
    </location>
</feature>
<dbReference type="PANTHER" id="PTHR30619">
    <property type="entry name" value="DNA INTERNALIZATION/COMPETENCE PROTEIN COMEC/REC2"/>
    <property type="match status" value="1"/>
</dbReference>
<keyword evidence="2" id="KW-1003">Cell membrane</keyword>
<evidence type="ECO:0000259" key="7">
    <source>
        <dbReference type="Pfam" id="PF03772"/>
    </source>
</evidence>
<feature type="transmembrane region" description="Helical" evidence="6">
    <location>
        <begin position="384"/>
        <end position="401"/>
    </location>
</feature>
<keyword evidence="4 6" id="KW-1133">Transmembrane helix</keyword>
<keyword evidence="5 6" id="KW-0472">Membrane</keyword>
<sequence>MNNLSPPLFFSKKERLVFLLFLIAILSCTLSYKYYQFHTLKSKKSTKIEANVLLQYTKMRGDKSYYVLKLQSNFGTFYTTSWEDLKNLKNKRISLNIILKQVSFVDFLKGFYAPSFNLSLLQGEDFRKPLRDFILSQHQTQLMGEYYLSLFLSDPLPLPWRDLAQSYGIAHIFAISGYHTGILSAIGFFILGLIYSPLHKRYFPYRNRYFDLGMLVLLLLIVYYFLLTQSPSYLRALAMSCVAFFLIFKGLDILKLESFFWSIGILLSFFPTLIFSVGFYFSSFGVLYILLFFKYFKIPRTLFQKLLYGFFLNVFTFFLMGVIVYYFFPPFSPLSLTSLIFTPLFTLYYPLILLAHFFSFGGLLDLLLLWWVNIDTHTITLQPNLFFFLFCNFLTLLAIFYRYAFYTLFGVNLIYYIYGIYLFAKTP</sequence>
<feature type="transmembrane region" description="Helical" evidence="6">
    <location>
        <begin position="308"/>
        <end position="328"/>
    </location>
</feature>
<dbReference type="GO" id="GO:0005886">
    <property type="term" value="C:plasma membrane"/>
    <property type="evidence" value="ECO:0007669"/>
    <property type="project" value="UniProtKB-SubCell"/>
</dbReference>
<dbReference type="NCBIfam" id="TIGR00360">
    <property type="entry name" value="ComEC_N-term"/>
    <property type="match status" value="1"/>
</dbReference>
<evidence type="ECO:0000256" key="6">
    <source>
        <dbReference type="SAM" id="Phobius"/>
    </source>
</evidence>
<evidence type="ECO:0000313" key="9">
    <source>
        <dbReference type="Proteomes" id="UP000255269"/>
    </source>
</evidence>
<dbReference type="InterPro" id="IPR052159">
    <property type="entry name" value="Competence_DNA_uptake"/>
</dbReference>
<organism evidence="8 9">
    <name type="scientific">Helicobacter pullorum</name>
    <dbReference type="NCBI Taxonomy" id="35818"/>
    <lineage>
        <taxon>Bacteria</taxon>
        <taxon>Pseudomonadati</taxon>
        <taxon>Campylobacterota</taxon>
        <taxon>Epsilonproteobacteria</taxon>
        <taxon>Campylobacterales</taxon>
        <taxon>Helicobacteraceae</taxon>
        <taxon>Helicobacter</taxon>
    </lineage>
</organism>